<evidence type="ECO:0000256" key="3">
    <source>
        <dbReference type="ARBA" id="ARBA00049582"/>
    </source>
</evidence>
<dbReference type="Pfam" id="PF03747">
    <property type="entry name" value="ADP_ribosyl_GH"/>
    <property type="match status" value="2"/>
</dbReference>
<evidence type="ECO:0000256" key="5">
    <source>
        <dbReference type="ARBA" id="ARBA00049773"/>
    </source>
</evidence>
<reference evidence="9" key="3">
    <citation type="submission" date="2025-09" db="UniProtKB">
        <authorList>
            <consortium name="Ensembl"/>
        </authorList>
    </citation>
    <scope>IDENTIFICATION</scope>
</reference>
<keyword evidence="2" id="KW-0378">Hydrolase</keyword>
<feature type="binding site" evidence="8">
    <location>
        <position position="270"/>
    </location>
    <ligand>
        <name>Mg(2+)</name>
        <dbReference type="ChEBI" id="CHEBI:18420"/>
        <label>1</label>
    </ligand>
</feature>
<dbReference type="InterPro" id="IPR050792">
    <property type="entry name" value="ADP-ribosylglycohydrolase"/>
</dbReference>
<keyword evidence="8" id="KW-0479">Metal-binding</keyword>
<dbReference type="PANTHER" id="PTHR16222">
    <property type="entry name" value="ADP-RIBOSYLGLYCOHYDROLASE"/>
    <property type="match status" value="1"/>
</dbReference>
<comment type="similarity">
    <text evidence="1">Belongs to the ADP-ribosylglycohydrolase family.</text>
</comment>
<dbReference type="InParanoid" id="G1KP49"/>
<evidence type="ECO:0000256" key="7">
    <source>
        <dbReference type="ARBA" id="ARBA00049810"/>
    </source>
</evidence>
<dbReference type="HOGENOM" id="CLU_047061_0_0_1"/>
<comment type="function">
    <text evidence="3">Specifically acts as an arginine mono-ADP-ribosylhydrolase by mediating the removal of mono-ADP-ribose attached to arginine residues on proteins.</text>
</comment>
<dbReference type="GO" id="GO:0003875">
    <property type="term" value="F:ADP-ribosylarginine hydrolase activity"/>
    <property type="evidence" value="ECO:0007669"/>
    <property type="project" value="UniProtKB-EC"/>
</dbReference>
<reference evidence="9" key="2">
    <citation type="submission" date="2025-08" db="UniProtKB">
        <authorList>
            <consortium name="Ensembl"/>
        </authorList>
    </citation>
    <scope>IDENTIFICATION</scope>
</reference>
<reference evidence="9 10" key="1">
    <citation type="submission" date="2009-12" db="EMBL/GenBank/DDBJ databases">
        <title>The Genome Sequence of Anolis carolinensis (Green Anole Lizard).</title>
        <authorList>
            <consortium name="The Genome Sequencing Platform"/>
            <person name="Di Palma F."/>
            <person name="Alfoldi J."/>
            <person name="Heiman D."/>
            <person name="Young S."/>
            <person name="Grabherr M."/>
            <person name="Johnson J."/>
            <person name="Lander E.S."/>
            <person name="Lindblad-Toh K."/>
        </authorList>
    </citation>
    <scope>NUCLEOTIDE SEQUENCE [LARGE SCALE GENOMIC DNA]</scope>
    <source>
        <strain evidence="9 10">JBL SC #1</strain>
    </source>
</reference>
<feature type="binding site" evidence="8">
    <location>
        <position position="272"/>
    </location>
    <ligand>
        <name>Mg(2+)</name>
        <dbReference type="ChEBI" id="CHEBI:18420"/>
        <label>1</label>
    </ligand>
</feature>
<feature type="binding site" evidence="8">
    <location>
        <position position="59"/>
    </location>
    <ligand>
        <name>Mg(2+)</name>
        <dbReference type="ChEBI" id="CHEBI:18420"/>
        <label>1</label>
    </ligand>
</feature>
<dbReference type="InterPro" id="IPR005502">
    <property type="entry name" value="Ribosyl_crysJ1"/>
</dbReference>
<dbReference type="Bgee" id="ENSACAG00000013748">
    <property type="expression patterns" value="Expressed in adrenal gland and 10 other cell types or tissues"/>
</dbReference>
<feature type="binding site" evidence="8">
    <location>
        <position position="273"/>
    </location>
    <ligand>
        <name>Mg(2+)</name>
        <dbReference type="ChEBI" id="CHEBI:18420"/>
        <label>1</label>
    </ligand>
</feature>
<evidence type="ECO:0000256" key="8">
    <source>
        <dbReference type="PIRSR" id="PIRSR605502-1"/>
    </source>
</evidence>
<organism evidence="9 10">
    <name type="scientific">Anolis carolinensis</name>
    <name type="common">Green anole</name>
    <name type="synonym">American chameleon</name>
    <dbReference type="NCBI Taxonomy" id="28377"/>
    <lineage>
        <taxon>Eukaryota</taxon>
        <taxon>Metazoa</taxon>
        <taxon>Chordata</taxon>
        <taxon>Craniata</taxon>
        <taxon>Vertebrata</taxon>
        <taxon>Euteleostomi</taxon>
        <taxon>Lepidosauria</taxon>
        <taxon>Squamata</taxon>
        <taxon>Bifurcata</taxon>
        <taxon>Unidentata</taxon>
        <taxon>Episquamata</taxon>
        <taxon>Toxicofera</taxon>
        <taxon>Iguania</taxon>
        <taxon>Dactyloidae</taxon>
        <taxon>Anolis</taxon>
    </lineage>
</organism>
<name>G1KP49_ANOCA</name>
<evidence type="ECO:0000256" key="1">
    <source>
        <dbReference type="ARBA" id="ARBA00010702"/>
    </source>
</evidence>
<comment type="cofactor">
    <cofactor evidence="8">
        <name>Mg(2+)</name>
        <dbReference type="ChEBI" id="CHEBI:18420"/>
    </cofactor>
    <text evidence="8">Binds 2 magnesium ions per subunit.</text>
</comment>
<dbReference type="PANTHER" id="PTHR16222:SF26">
    <property type="entry name" value="ADP-RIBOSYLHYDROLASE ARH1"/>
    <property type="match status" value="1"/>
</dbReference>
<keyword evidence="8" id="KW-0460">Magnesium</keyword>
<dbReference type="InterPro" id="IPR036705">
    <property type="entry name" value="Ribosyl_crysJ1_sf"/>
</dbReference>
<dbReference type="Proteomes" id="UP000001646">
    <property type="component" value="Chromosome 3"/>
</dbReference>
<evidence type="ECO:0000313" key="9">
    <source>
        <dbReference type="Ensembl" id="ENSACAP00000013472.3"/>
    </source>
</evidence>
<feature type="binding site" evidence="8">
    <location>
        <position position="61"/>
    </location>
    <ligand>
        <name>Mg(2+)</name>
        <dbReference type="ChEBI" id="CHEBI:18420"/>
        <label>1</label>
    </ligand>
</feature>
<accession>G1KP49</accession>
<dbReference type="Ensembl" id="ENSACAT00000013750.4">
    <property type="protein sequence ID" value="ENSACAP00000013472.3"/>
    <property type="gene ID" value="ENSACAG00000013748.4"/>
</dbReference>
<dbReference type="EC" id="3.2.2.19" evidence="4"/>
<dbReference type="STRING" id="28377.ENSACAP00000013472"/>
<evidence type="ECO:0000313" key="10">
    <source>
        <dbReference type="Proteomes" id="UP000001646"/>
    </source>
</evidence>
<proteinExistence type="inferred from homology"/>
<evidence type="ECO:0000256" key="6">
    <source>
        <dbReference type="ARBA" id="ARBA00049798"/>
    </source>
</evidence>
<dbReference type="eggNOG" id="ENOG502QPMI">
    <property type="taxonomic scope" value="Eukaryota"/>
</dbReference>
<sequence length="324" mass="36030">MCSGLLENYMAAMVLSAAGDAMGFCNSKWEFQRDGEKIHNEVAKLGGVSKLDVANWKVSDDTVMHLATAEALSEAGNDPDLTYLYKLIATNYRDCMDDMCGRSPGGTCMAYAQNLDPDNPSSWIANFSKQGGGCGAAMRSMCIGLRFRHPEQLETLIAMGSQKLLASTWSVGFSFRTLETLIFFVLFSRSYFENQWSKYLETRGISDGKSPPSFPEMYGVKERDEFYRSLSYSGWGGSSGHDAPMIAYDAFLGSPDWTELALRGFFHGGDSDSTAVMAACWWGAMYGYKGVNASNYKNIEYRNRLEKVARELYHLKHLTVVSEC</sequence>
<dbReference type="AlphaFoldDB" id="G1KP49"/>
<keyword evidence="10" id="KW-1185">Reference proteome</keyword>
<evidence type="ECO:0000256" key="4">
    <source>
        <dbReference type="ARBA" id="ARBA00049725"/>
    </source>
</evidence>
<dbReference type="Gene3D" id="1.10.4080.10">
    <property type="entry name" value="ADP-ribosylation/Crystallin J1"/>
    <property type="match status" value="2"/>
</dbReference>
<evidence type="ECO:0000256" key="2">
    <source>
        <dbReference type="ARBA" id="ARBA00022801"/>
    </source>
</evidence>
<feature type="binding site" evidence="8">
    <location>
        <position position="60"/>
    </location>
    <ligand>
        <name>Mg(2+)</name>
        <dbReference type="ChEBI" id="CHEBI:18420"/>
        <label>1</label>
    </ligand>
</feature>
<dbReference type="SUPFAM" id="SSF101478">
    <property type="entry name" value="ADP-ribosylglycohydrolase"/>
    <property type="match status" value="1"/>
</dbReference>
<protein>
    <recommendedName>
        <fullName evidence="5">ADP-ribosylhydrolase ARH1</fullName>
        <ecNumber evidence="4">3.2.2.19</ecNumber>
    </recommendedName>
    <alternativeName>
        <fullName evidence="6">ADP-ribose-L-arginine cleaving enzyme</fullName>
    </alternativeName>
    <alternativeName>
        <fullName evidence="7">[Protein ADP-ribosylarginine] hydrolase</fullName>
    </alternativeName>
</protein>
<dbReference type="GO" id="GO:0046872">
    <property type="term" value="F:metal ion binding"/>
    <property type="evidence" value="ECO:0007669"/>
    <property type="project" value="UniProtKB-KW"/>
</dbReference>
<dbReference type="GeneTree" id="ENSGT00940000174866"/>